<dbReference type="GO" id="GO:0000428">
    <property type="term" value="C:DNA-directed RNA polymerase complex"/>
    <property type="evidence" value="ECO:0007669"/>
    <property type="project" value="UniProtKB-KW"/>
</dbReference>
<reference evidence="8 9" key="1">
    <citation type="journal article" date="2017" name="Environ. Microbiol.">
        <title>Genomic and physiological analyses of 'Reinekea forsetii' reveal a versatile opportunistic lifestyle during spring algae blooms.</title>
        <authorList>
            <person name="Avci B."/>
            <person name="Hahnke R.L."/>
            <person name="Chafee M."/>
            <person name="Fischer T."/>
            <person name="Gruber-Vodicka H."/>
            <person name="Tegetmeyer H.E."/>
            <person name="Harder J."/>
            <person name="Fuchs B.M."/>
            <person name="Amann R.I."/>
            <person name="Teeling H."/>
        </authorList>
    </citation>
    <scope>NUCLEOTIDE SEQUENCE [LARGE SCALE GENOMIC DNA]</scope>
    <source>
        <strain evidence="8 9">Hel1_31_D35</strain>
    </source>
</reference>
<protein>
    <submittedName>
        <fullName evidence="8">DNA-directed RNA polymerase specialized sigma subunit sigma24-like protein</fullName>
    </submittedName>
</protein>
<keyword evidence="9" id="KW-1185">Reference proteome</keyword>
<dbReference type="InterPro" id="IPR039425">
    <property type="entry name" value="RNA_pol_sigma-70-like"/>
</dbReference>
<evidence type="ECO:0000313" key="8">
    <source>
        <dbReference type="EMBL" id="ATX77522.1"/>
    </source>
</evidence>
<evidence type="ECO:0000259" key="7">
    <source>
        <dbReference type="Pfam" id="PF04545"/>
    </source>
</evidence>
<evidence type="ECO:0000256" key="2">
    <source>
        <dbReference type="ARBA" id="ARBA00023015"/>
    </source>
</evidence>
<evidence type="ECO:0000256" key="4">
    <source>
        <dbReference type="ARBA" id="ARBA00023125"/>
    </source>
</evidence>
<gene>
    <name evidence="8" type="ORF">REIFOR_02397</name>
</gene>
<evidence type="ECO:0000256" key="3">
    <source>
        <dbReference type="ARBA" id="ARBA00023082"/>
    </source>
</evidence>
<proteinExistence type="inferred from homology"/>
<dbReference type="NCBIfam" id="TIGR02937">
    <property type="entry name" value="sigma70-ECF"/>
    <property type="match status" value="1"/>
</dbReference>
<dbReference type="Gene3D" id="1.10.10.10">
    <property type="entry name" value="Winged helix-like DNA-binding domain superfamily/Winged helix DNA-binding domain"/>
    <property type="match status" value="1"/>
</dbReference>
<keyword evidence="3" id="KW-0731">Sigma factor</keyword>
<dbReference type="Gene3D" id="1.10.1740.10">
    <property type="match status" value="1"/>
</dbReference>
<dbReference type="PANTHER" id="PTHR43133:SF62">
    <property type="entry name" value="RNA POLYMERASE SIGMA FACTOR SIGZ"/>
    <property type="match status" value="1"/>
</dbReference>
<dbReference type="RefSeq" id="WP_100257776.1">
    <property type="nucleotide sequence ID" value="NZ_JABBBP010000082.1"/>
</dbReference>
<evidence type="ECO:0000259" key="6">
    <source>
        <dbReference type="Pfam" id="PF04542"/>
    </source>
</evidence>
<dbReference type="InterPro" id="IPR013324">
    <property type="entry name" value="RNA_pol_sigma_r3/r4-like"/>
</dbReference>
<sequence length="209" mass="24192">MASAAIKTGRDNIGRVMTQQQIELREHFANQLEKVAQSQDTRAFEAIYTHFSPLIKSFGISSGLSYQGDHLPEELAQEVMLSIWRKAHLFDRRKAAPSTWIFTIARNQRIDILRRLRKYQNDLNADDVWELTSDTDLFGEIRDTRIQKNVNRELRHLPPEQKQIVAKVFLEDKSHQEVANELNLPLGTVKSRVRLAMQKLKLTMGVNEL</sequence>
<dbReference type="SUPFAM" id="SSF88946">
    <property type="entry name" value="Sigma2 domain of RNA polymerase sigma factors"/>
    <property type="match status" value="1"/>
</dbReference>
<keyword evidence="4" id="KW-0238">DNA-binding</keyword>
<dbReference type="PANTHER" id="PTHR43133">
    <property type="entry name" value="RNA POLYMERASE ECF-TYPE SIGMA FACTO"/>
    <property type="match status" value="1"/>
</dbReference>
<evidence type="ECO:0000256" key="1">
    <source>
        <dbReference type="ARBA" id="ARBA00010641"/>
    </source>
</evidence>
<keyword evidence="5" id="KW-0804">Transcription</keyword>
<dbReference type="EMBL" id="CP011797">
    <property type="protein sequence ID" value="ATX77522.1"/>
    <property type="molecule type" value="Genomic_DNA"/>
</dbReference>
<dbReference type="InterPro" id="IPR036388">
    <property type="entry name" value="WH-like_DNA-bd_sf"/>
</dbReference>
<evidence type="ECO:0000313" key="9">
    <source>
        <dbReference type="Proteomes" id="UP000229757"/>
    </source>
</evidence>
<dbReference type="Pfam" id="PF04545">
    <property type="entry name" value="Sigma70_r4"/>
    <property type="match status" value="1"/>
</dbReference>
<keyword evidence="8" id="KW-0240">DNA-directed RNA polymerase</keyword>
<evidence type="ECO:0000256" key="5">
    <source>
        <dbReference type="ARBA" id="ARBA00023163"/>
    </source>
</evidence>
<accession>A0A2K8KSD3</accession>
<dbReference type="KEGG" id="rfo:REIFOR_02397"/>
<dbReference type="InterPro" id="IPR007627">
    <property type="entry name" value="RNA_pol_sigma70_r2"/>
</dbReference>
<feature type="domain" description="RNA polymerase sigma-70 region 2" evidence="6">
    <location>
        <begin position="67"/>
        <end position="118"/>
    </location>
</feature>
<organism evidence="8 9">
    <name type="scientific">Reinekea forsetii</name>
    <dbReference type="NCBI Taxonomy" id="1336806"/>
    <lineage>
        <taxon>Bacteria</taxon>
        <taxon>Pseudomonadati</taxon>
        <taxon>Pseudomonadota</taxon>
        <taxon>Gammaproteobacteria</taxon>
        <taxon>Oceanospirillales</taxon>
        <taxon>Saccharospirillaceae</taxon>
        <taxon>Reinekea</taxon>
    </lineage>
</organism>
<dbReference type="GO" id="GO:0016987">
    <property type="term" value="F:sigma factor activity"/>
    <property type="evidence" value="ECO:0007669"/>
    <property type="project" value="UniProtKB-KW"/>
</dbReference>
<dbReference type="SUPFAM" id="SSF88659">
    <property type="entry name" value="Sigma3 and sigma4 domains of RNA polymerase sigma factors"/>
    <property type="match status" value="1"/>
</dbReference>
<dbReference type="Pfam" id="PF04542">
    <property type="entry name" value="Sigma70_r2"/>
    <property type="match status" value="1"/>
</dbReference>
<name>A0A2K8KSD3_9GAMM</name>
<dbReference type="AlphaFoldDB" id="A0A2K8KSD3"/>
<dbReference type="InterPro" id="IPR014284">
    <property type="entry name" value="RNA_pol_sigma-70_dom"/>
</dbReference>
<dbReference type="Proteomes" id="UP000229757">
    <property type="component" value="Chromosome"/>
</dbReference>
<feature type="domain" description="RNA polymerase sigma-70 region 4" evidence="7">
    <location>
        <begin position="154"/>
        <end position="201"/>
    </location>
</feature>
<keyword evidence="2" id="KW-0805">Transcription regulation</keyword>
<comment type="similarity">
    <text evidence="1">Belongs to the sigma-70 factor family. ECF subfamily.</text>
</comment>
<dbReference type="InterPro" id="IPR007630">
    <property type="entry name" value="RNA_pol_sigma70_r4"/>
</dbReference>
<dbReference type="CDD" id="cd06171">
    <property type="entry name" value="Sigma70_r4"/>
    <property type="match status" value="1"/>
</dbReference>
<dbReference type="InterPro" id="IPR013325">
    <property type="entry name" value="RNA_pol_sigma_r2"/>
</dbReference>
<dbReference type="GO" id="GO:0006352">
    <property type="term" value="P:DNA-templated transcription initiation"/>
    <property type="evidence" value="ECO:0007669"/>
    <property type="project" value="InterPro"/>
</dbReference>
<dbReference type="GO" id="GO:0003677">
    <property type="term" value="F:DNA binding"/>
    <property type="evidence" value="ECO:0007669"/>
    <property type="project" value="UniProtKB-KW"/>
</dbReference>